<feature type="transmembrane region" description="Helical" evidence="1">
    <location>
        <begin position="6"/>
        <end position="27"/>
    </location>
</feature>
<proteinExistence type="predicted"/>
<reference evidence="2" key="1">
    <citation type="submission" date="2019-10" db="EMBL/GenBank/DDBJ databases">
        <authorList>
            <consortium name="DOE Joint Genome Institute"/>
            <person name="Kuo A."/>
            <person name="Miyauchi S."/>
            <person name="Kiss E."/>
            <person name="Drula E."/>
            <person name="Kohler A."/>
            <person name="Sanchez-Garcia M."/>
            <person name="Andreopoulos B."/>
            <person name="Barry K.W."/>
            <person name="Bonito G."/>
            <person name="Buee M."/>
            <person name="Carver A."/>
            <person name="Chen C."/>
            <person name="Cichocki N."/>
            <person name="Clum A."/>
            <person name="Culley D."/>
            <person name="Crous P.W."/>
            <person name="Fauchery L."/>
            <person name="Girlanda M."/>
            <person name="Hayes R."/>
            <person name="Keri Z."/>
            <person name="LaButti K."/>
            <person name="Lipzen A."/>
            <person name="Lombard V."/>
            <person name="Magnuson J."/>
            <person name="Maillard F."/>
            <person name="Morin E."/>
            <person name="Murat C."/>
            <person name="Nolan M."/>
            <person name="Ohm R."/>
            <person name="Pangilinan J."/>
            <person name="Pereira M."/>
            <person name="Perotto S."/>
            <person name="Peter M."/>
            <person name="Riley R."/>
            <person name="Sitrit Y."/>
            <person name="Stielow B."/>
            <person name="Szollosi G."/>
            <person name="Zifcakova L."/>
            <person name="Stursova M."/>
            <person name="Spatafora J.W."/>
            <person name="Tedersoo L."/>
            <person name="Vaario L.-M."/>
            <person name="Yamada A."/>
            <person name="Yan M."/>
            <person name="Wang P."/>
            <person name="Xu J."/>
            <person name="Bruns T."/>
            <person name="Baldrian P."/>
            <person name="Vilgalys R."/>
            <person name="Henrissat B."/>
            <person name="Grigoriev I.V."/>
            <person name="Hibbett D."/>
            <person name="Nagy L.G."/>
            <person name="Martin F.M."/>
        </authorList>
    </citation>
    <scope>NUCLEOTIDE SEQUENCE</scope>
    <source>
        <strain evidence="2">BED1</strain>
    </source>
</reference>
<keyword evidence="1" id="KW-1133">Transmembrane helix</keyword>
<dbReference type="EMBL" id="WHUW01000329">
    <property type="protein sequence ID" value="KAF8415430.1"/>
    <property type="molecule type" value="Genomic_DNA"/>
</dbReference>
<keyword evidence="3" id="KW-1185">Reference proteome</keyword>
<keyword evidence="1" id="KW-0812">Transmembrane</keyword>
<accession>A0AAD4G675</accession>
<evidence type="ECO:0000256" key="1">
    <source>
        <dbReference type="SAM" id="Phobius"/>
    </source>
</evidence>
<organism evidence="2 3">
    <name type="scientific">Boletus edulis BED1</name>
    <dbReference type="NCBI Taxonomy" id="1328754"/>
    <lineage>
        <taxon>Eukaryota</taxon>
        <taxon>Fungi</taxon>
        <taxon>Dikarya</taxon>
        <taxon>Basidiomycota</taxon>
        <taxon>Agaricomycotina</taxon>
        <taxon>Agaricomycetes</taxon>
        <taxon>Agaricomycetidae</taxon>
        <taxon>Boletales</taxon>
        <taxon>Boletineae</taxon>
        <taxon>Boletaceae</taxon>
        <taxon>Boletoideae</taxon>
        <taxon>Boletus</taxon>
    </lineage>
</organism>
<comment type="caution">
    <text evidence="2">The sequence shown here is derived from an EMBL/GenBank/DDBJ whole genome shotgun (WGS) entry which is preliminary data.</text>
</comment>
<sequence length="62" mass="6687">MTTTMYYTPSAGVDLVVFVLVALIQACEDRGTVTSGMLRGPGKQIRKVTRSAIAFIHSLRAS</sequence>
<protein>
    <submittedName>
        <fullName evidence="2">Uncharacterized protein</fullName>
    </submittedName>
</protein>
<dbReference type="AlphaFoldDB" id="A0AAD4G675"/>
<gene>
    <name evidence="2" type="ORF">L210DRAFT_151054</name>
</gene>
<evidence type="ECO:0000313" key="2">
    <source>
        <dbReference type="EMBL" id="KAF8415430.1"/>
    </source>
</evidence>
<dbReference type="Proteomes" id="UP001194468">
    <property type="component" value="Unassembled WGS sequence"/>
</dbReference>
<evidence type="ECO:0000313" key="3">
    <source>
        <dbReference type="Proteomes" id="UP001194468"/>
    </source>
</evidence>
<reference evidence="2" key="2">
    <citation type="journal article" date="2020" name="Nat. Commun.">
        <title>Large-scale genome sequencing of mycorrhizal fungi provides insights into the early evolution of symbiotic traits.</title>
        <authorList>
            <person name="Miyauchi S."/>
            <person name="Kiss E."/>
            <person name="Kuo A."/>
            <person name="Drula E."/>
            <person name="Kohler A."/>
            <person name="Sanchez-Garcia M."/>
            <person name="Morin E."/>
            <person name="Andreopoulos B."/>
            <person name="Barry K.W."/>
            <person name="Bonito G."/>
            <person name="Buee M."/>
            <person name="Carver A."/>
            <person name="Chen C."/>
            <person name="Cichocki N."/>
            <person name="Clum A."/>
            <person name="Culley D."/>
            <person name="Crous P.W."/>
            <person name="Fauchery L."/>
            <person name="Girlanda M."/>
            <person name="Hayes R.D."/>
            <person name="Keri Z."/>
            <person name="LaButti K."/>
            <person name="Lipzen A."/>
            <person name="Lombard V."/>
            <person name="Magnuson J."/>
            <person name="Maillard F."/>
            <person name="Murat C."/>
            <person name="Nolan M."/>
            <person name="Ohm R.A."/>
            <person name="Pangilinan J."/>
            <person name="Pereira M.F."/>
            <person name="Perotto S."/>
            <person name="Peter M."/>
            <person name="Pfister S."/>
            <person name="Riley R."/>
            <person name="Sitrit Y."/>
            <person name="Stielow J.B."/>
            <person name="Szollosi G."/>
            <person name="Zifcakova L."/>
            <person name="Stursova M."/>
            <person name="Spatafora J.W."/>
            <person name="Tedersoo L."/>
            <person name="Vaario L.M."/>
            <person name="Yamada A."/>
            <person name="Yan M."/>
            <person name="Wang P."/>
            <person name="Xu J."/>
            <person name="Bruns T."/>
            <person name="Baldrian P."/>
            <person name="Vilgalys R."/>
            <person name="Dunand C."/>
            <person name="Henrissat B."/>
            <person name="Grigoriev I.V."/>
            <person name="Hibbett D."/>
            <person name="Nagy L.G."/>
            <person name="Martin F.M."/>
        </authorList>
    </citation>
    <scope>NUCLEOTIDE SEQUENCE</scope>
    <source>
        <strain evidence="2">BED1</strain>
    </source>
</reference>
<name>A0AAD4G675_BOLED</name>
<keyword evidence="1" id="KW-0472">Membrane</keyword>